<evidence type="ECO:0000259" key="8">
    <source>
        <dbReference type="PROSITE" id="PS50847"/>
    </source>
</evidence>
<evidence type="ECO:0000256" key="6">
    <source>
        <dbReference type="SAM" id="Phobius"/>
    </source>
</evidence>
<dbReference type="InterPro" id="IPR019931">
    <property type="entry name" value="LPXTG_anchor"/>
</dbReference>
<organism evidence="9 10">
    <name type="scientific">Ilumatobacter coccineus</name>
    <dbReference type="NCBI Taxonomy" id="467094"/>
    <lineage>
        <taxon>Bacteria</taxon>
        <taxon>Bacillati</taxon>
        <taxon>Actinomycetota</taxon>
        <taxon>Acidimicrobiia</taxon>
        <taxon>Acidimicrobiales</taxon>
        <taxon>Ilumatobacteraceae</taxon>
        <taxon>Ilumatobacter</taxon>
    </lineage>
</organism>
<evidence type="ECO:0000256" key="2">
    <source>
        <dbReference type="ARBA" id="ARBA00022525"/>
    </source>
</evidence>
<keyword evidence="1" id="KW-0134">Cell wall</keyword>
<feature type="domain" description="Gram-positive cocci surface proteins LPxTG" evidence="8">
    <location>
        <begin position="2290"/>
        <end position="2325"/>
    </location>
</feature>
<comment type="caution">
    <text evidence="9">The sequence shown here is derived from an EMBL/GenBank/DDBJ whole genome shotgun (WGS) entry which is preliminary data.</text>
</comment>
<keyword evidence="2" id="KW-0964">Secreted</keyword>
<evidence type="ECO:0000256" key="3">
    <source>
        <dbReference type="ARBA" id="ARBA00022729"/>
    </source>
</evidence>
<dbReference type="Pfam" id="PF20674">
    <property type="entry name" value="SpaA_3"/>
    <property type="match status" value="6"/>
</dbReference>
<protein>
    <recommendedName>
        <fullName evidence="11">VWFA domain-containing protein</fullName>
    </recommendedName>
</protein>
<evidence type="ECO:0000313" key="9">
    <source>
        <dbReference type="EMBL" id="PIE34249.1"/>
    </source>
</evidence>
<feature type="region of interest" description="Disordered" evidence="5">
    <location>
        <begin position="39"/>
        <end position="59"/>
    </location>
</feature>
<evidence type="ECO:0000256" key="1">
    <source>
        <dbReference type="ARBA" id="ARBA00022512"/>
    </source>
</evidence>
<feature type="region of interest" description="Disordered" evidence="5">
    <location>
        <begin position="72"/>
        <end position="96"/>
    </location>
</feature>
<reference evidence="9 10" key="1">
    <citation type="submission" date="2017-10" db="EMBL/GenBank/DDBJ databases">
        <title>Novel microbial diversity and functional potential in the marine mammal oral microbiome.</title>
        <authorList>
            <person name="Dudek N.K."/>
            <person name="Sun C.L."/>
            <person name="Burstein D."/>
            <person name="Kantor R.S."/>
            <person name="Aliaga Goltsman D.S."/>
            <person name="Bik E.M."/>
            <person name="Thomas B.C."/>
            <person name="Banfield J.F."/>
            <person name="Relman D.A."/>
        </authorList>
    </citation>
    <scope>NUCLEOTIDE SEQUENCE [LARGE SCALE GENOMIC DNA]</scope>
    <source>
        <strain evidence="9">DOLJORAL78_61_10</strain>
    </source>
</reference>
<feature type="compositionally biased region" description="Polar residues" evidence="5">
    <location>
        <begin position="690"/>
        <end position="704"/>
    </location>
</feature>
<feature type="compositionally biased region" description="Pro residues" evidence="5">
    <location>
        <begin position="129"/>
        <end position="141"/>
    </location>
</feature>
<feature type="domain" description="VWFA" evidence="7">
    <location>
        <begin position="190"/>
        <end position="386"/>
    </location>
</feature>
<keyword evidence="6" id="KW-0812">Transmembrane</keyword>
<dbReference type="InterPro" id="IPR036465">
    <property type="entry name" value="vWFA_dom_sf"/>
</dbReference>
<dbReference type="SMART" id="SM00327">
    <property type="entry name" value="VWA"/>
    <property type="match status" value="1"/>
</dbReference>
<feature type="region of interest" description="Disordered" evidence="5">
    <location>
        <begin position="121"/>
        <end position="141"/>
    </location>
</feature>
<keyword evidence="6" id="KW-0472">Membrane</keyword>
<evidence type="ECO:0000313" key="10">
    <source>
        <dbReference type="Proteomes" id="UP000230914"/>
    </source>
</evidence>
<feature type="region of interest" description="Disordered" evidence="5">
    <location>
        <begin position="560"/>
        <end position="588"/>
    </location>
</feature>
<dbReference type="CDD" id="cd00198">
    <property type="entry name" value="vWFA"/>
    <property type="match status" value="1"/>
</dbReference>
<sequence length="2325" mass="241491">MTAHSSVAAITRFSSRVLFSALVITASVVPAPFGGGLVGADPGDPLPDQGNEADPPPTSLVDEAVSTTVLETTPTSTLPEEAVISSTTAPVSTVPEPVDTTIPVTVPDSTLPPTSVALPSAPATTLPPTTVPPTTLPPLDPRLPRECGSMTPAELELNDISCELPALGLRQASRMPAISNPELEPSCAIDVVLIVDESGSMEGKETEVRNALNAILDGFNNTGTTMAIVGFSSSAHVEVGYTTVDDVSTGSGGVLANYVSGYGTGGWTNWDDALHKAHGLSPADGTTELTLIITDGNPNRYEDHTHSGYSGYPSGTAIGEAVNEANFIKDQGTHMFAVGVGNQISETNIRKITGNARFPGSSTFGASDYMIETDFSQLESSLRAAVYAQCAPQVIINKRLDLDGDGTYETDTGSEVSGFEFTGTTSNATATVDWTRPDVPNDTSPVSGTTDNSGSVQFEWRFGSEANPQPGSLTMSVVEGPRAGYTYHGAECTTKKLLSDGSIELTTDQFSSSEAMSFAVSQSSIVTCEAYNRAQTVVVLEKEWVDSVTGDSALLTIAESTTSSSDTSIAPDAPSVDLTDPDVDPTDPTMLDPDNSAELVVATGASVTLSEALSATSLYDRVLTCDQGSLDYVAGETTGILDTTGLAGETVTCTFTNSGRSAQIDLKKHWVNGVNGDTFTLNLDGNTQGVTSTGAADETQNGPSASALPGDTIVISETASGTNAVDYTSTLACDGATNTPQPVVGQAGKWMLEIATTDAGQHIECTLTNTREPIQVTLRKAWVNGIENDTAALTITGAASTPPGGSTSTVPVGQPNYVDTTNVVTAEVAAGGQLVLKEVLGSSNTGRYEVDSFTCIDEQGNPIPDDQYAHAAGARVAKVRPTGPASNITCTFTNTSQRGKIVVNKLVEGADGTFSFTGAWQSPANFDITTTGGAGSATFDGVVVPADPDSRYTLVEADPTPGYDGTVLTCSSDQPYNQTTTDLATLTASIQVRDGETVTCTYTNTERAVIKIIKDARPDDAQDFSFTMSGDAAASFTLDDDPASATPNEWTSPRLAANRAGSPHTYTITETAVAGWTIDTAASRCDSSDGTVNANGTITVTPSPGTMTTCTVVNKAAESGVSVAKSVTGVAADYAWGPFTVKIVDSNGVTVGSPVDLSGTGPTTVTSPTTITGLQLNQIYTFIEDPPTNGWTNSGLACSTATSVLTDLDPAAPGFQFEVTDPDMSFVCTAANESSDGSIKVTKTVRNHTGDWSFDFTLADDDPATADQVFTLDQDNTGYEFSQLETGAEYTLTETVPDGWTSAMWCTVTSADGSSASSTGPWTIQPGDRIRCCVRNTRNLIPVAVAKHWNDPASTDDATLTASGAESAANIDFSVYDGHDGTSGTTMFWSGETVSLAETFPAGNVAAYGTSLECRAATSTSVGDPVGVLSFTAGALTGELALPATLPDGYDHVLCTWTNTRDLNTVSLTKRWIDAPQGDQADIELSIDASNTHSTTSTADGTPVFVDTGHAVSTLVGGGDTISLSEELNADNSASYTTTWSCSSPGWPADVTGTGTSGQFVMPASDAVSCVITNTAVTTTLHIDKVWVNAVAGDTADITVSGTKRPVAPATATADADNVAAPGETDPDVLTITVTSGEADISVSEVINSTTATYTQVLSCTGVDDLDPDAGTFTIPTNPTVEPRCTLTNTAQRGTIIINKLVDGAGGDFTFDGDWADSSGNAVGQFVLSPPDAGTDTEMWTDVLVGSYQVVETDAPDYDQTLNCSEMGRGVDHGSWTSGMTGHIDLDDGETVTCTYTNTERAALIVIEDSQPDDDQVFDYTLQSLLERSTYSARSLFITFSLVDQPASPPTNTWSTTLSPHIKYRLIQNYVPNWDLTSVGCDAPTQVVQDATSQGIDIRPDAGQTITCLFVNKAGESGLTVTKSVENVTPDLEWSFKLALTPDPSGSSPVTVSGVGESSTTVGFGNLVLNQQYTIEEVPMPGWSASEMTCAYLNEPLSDEDPLVDGYQFTIAEPSSVVTCELTNTADPGEVEVTKKVVAGDDQSWQFSFTIDPVPAGADATQTITGTGASTEVVRWAGLMPGVNYTITEADAGTRWVSDGQGCVVIADDGSAAPLVDDAGDGFAVTPGAHIACDFTNTARGDLSVAKSVAGVTDLGGGKVRIVYTLVVTSDSDMDEPYVVDDTLHFGAGISVVAASVTSSDAVVNPNWNGVTDTAVTDAVQALPPNGTHTFTVTVEALITTGSSAESRNCVLSTGETGTGLLNSARVIYDNGVGEDDACGTPPPPKVPHLPRTGANTVPFTGLGFAAILAGGFMLLLSRRRRQEV</sequence>
<feature type="region of interest" description="Disordered" evidence="5">
    <location>
        <begin position="431"/>
        <end position="452"/>
    </location>
</feature>
<dbReference type="InterPro" id="IPR055371">
    <property type="entry name" value="SpaA_PFL_dom_4"/>
</dbReference>
<evidence type="ECO:0000259" key="7">
    <source>
        <dbReference type="PROSITE" id="PS50234"/>
    </source>
</evidence>
<dbReference type="EMBL" id="PDSL01000021">
    <property type="protein sequence ID" value="PIE34249.1"/>
    <property type="molecule type" value="Genomic_DNA"/>
</dbReference>
<dbReference type="InterPro" id="IPR048834">
    <property type="entry name" value="SpaA_pre-album"/>
</dbReference>
<keyword evidence="4" id="KW-0572">Peptidoglycan-anchor</keyword>
<proteinExistence type="predicted"/>
<evidence type="ECO:0000256" key="4">
    <source>
        <dbReference type="ARBA" id="ARBA00023088"/>
    </source>
</evidence>
<dbReference type="Gene3D" id="3.40.50.410">
    <property type="entry name" value="von Willebrand factor, type A domain"/>
    <property type="match status" value="1"/>
</dbReference>
<dbReference type="Proteomes" id="UP000230914">
    <property type="component" value="Unassembled WGS sequence"/>
</dbReference>
<dbReference type="Pfam" id="PF24514">
    <property type="entry name" value="SpaA_4"/>
    <property type="match status" value="5"/>
</dbReference>
<dbReference type="PROSITE" id="PS50847">
    <property type="entry name" value="GRAM_POS_ANCHORING"/>
    <property type="match status" value="1"/>
</dbReference>
<accession>A0A2G6KHG6</accession>
<dbReference type="Pfam" id="PF00092">
    <property type="entry name" value="VWA"/>
    <property type="match status" value="1"/>
</dbReference>
<dbReference type="Pfam" id="PF00746">
    <property type="entry name" value="Gram_pos_anchor"/>
    <property type="match status" value="1"/>
</dbReference>
<evidence type="ECO:0000256" key="5">
    <source>
        <dbReference type="SAM" id="MobiDB-lite"/>
    </source>
</evidence>
<dbReference type="NCBIfam" id="TIGR01167">
    <property type="entry name" value="LPXTG_anchor"/>
    <property type="match status" value="1"/>
</dbReference>
<keyword evidence="6" id="KW-1133">Transmembrane helix</keyword>
<dbReference type="PROSITE" id="PS50234">
    <property type="entry name" value="VWFA"/>
    <property type="match status" value="1"/>
</dbReference>
<dbReference type="SUPFAM" id="SSF53300">
    <property type="entry name" value="vWA-like"/>
    <property type="match status" value="1"/>
</dbReference>
<feature type="transmembrane region" description="Helical" evidence="6">
    <location>
        <begin position="2298"/>
        <end position="2317"/>
    </location>
</feature>
<gene>
    <name evidence="9" type="ORF">CSA55_01225</name>
</gene>
<name>A0A2G6KHG6_9ACTN</name>
<evidence type="ECO:0008006" key="11">
    <source>
        <dbReference type="Google" id="ProtNLM"/>
    </source>
</evidence>
<keyword evidence="3" id="KW-0732">Signal</keyword>
<feature type="compositionally biased region" description="Polar residues" evidence="5">
    <location>
        <begin position="441"/>
        <end position="452"/>
    </location>
</feature>
<feature type="region of interest" description="Disordered" evidence="5">
    <location>
        <begin position="690"/>
        <end position="709"/>
    </location>
</feature>
<dbReference type="InterPro" id="IPR002035">
    <property type="entry name" value="VWF_A"/>
</dbReference>